<evidence type="ECO:0000313" key="3">
    <source>
        <dbReference type="EMBL" id="QOV20482.1"/>
    </source>
</evidence>
<dbReference type="EMBL" id="CP063304">
    <property type="protein sequence ID" value="QOV20482.1"/>
    <property type="molecule type" value="Genomic_DNA"/>
</dbReference>
<sequence length="90" mass="10178">MHILNDENGNPIAHGGQDKEHPSRTKKEENIALLQFMLSHNEHHAEELEEMAHQLKEQGMGDAAKKISEAVENFNEGNKRLSLALTLVKR</sequence>
<feature type="domain" description="DUF8180" evidence="2">
    <location>
        <begin position="32"/>
        <end position="87"/>
    </location>
</feature>
<gene>
    <name evidence="3" type="ORF">INP51_05930</name>
</gene>
<name>A0A7M2RM99_9FIRM</name>
<protein>
    <submittedName>
        <fullName evidence="3">Cobalt transporter</fullName>
    </submittedName>
</protein>
<keyword evidence="4" id="KW-1185">Reference proteome</keyword>
<dbReference type="RefSeq" id="WP_193736802.1">
    <property type="nucleotide sequence ID" value="NZ_CP063304.1"/>
</dbReference>
<evidence type="ECO:0000256" key="1">
    <source>
        <dbReference type="SAM" id="MobiDB-lite"/>
    </source>
</evidence>
<evidence type="ECO:0000259" key="2">
    <source>
        <dbReference type="Pfam" id="PF26551"/>
    </source>
</evidence>
<dbReference type="AlphaFoldDB" id="A0A7M2RM99"/>
<proteinExistence type="predicted"/>
<dbReference type="Proteomes" id="UP000593601">
    <property type="component" value="Chromosome"/>
</dbReference>
<dbReference type="KEGG" id="bliq:INP51_05930"/>
<feature type="compositionally biased region" description="Basic and acidic residues" evidence="1">
    <location>
        <begin position="16"/>
        <end position="27"/>
    </location>
</feature>
<organism evidence="3 4">
    <name type="scientific">Blautia liquoris</name>
    <dbReference type="NCBI Taxonomy" id="2779518"/>
    <lineage>
        <taxon>Bacteria</taxon>
        <taxon>Bacillati</taxon>
        <taxon>Bacillota</taxon>
        <taxon>Clostridia</taxon>
        <taxon>Lachnospirales</taxon>
        <taxon>Lachnospiraceae</taxon>
        <taxon>Blautia</taxon>
    </lineage>
</organism>
<evidence type="ECO:0000313" key="4">
    <source>
        <dbReference type="Proteomes" id="UP000593601"/>
    </source>
</evidence>
<dbReference type="Pfam" id="PF26551">
    <property type="entry name" value="DUF8180"/>
    <property type="match status" value="1"/>
</dbReference>
<accession>A0A7M2RM99</accession>
<feature type="region of interest" description="Disordered" evidence="1">
    <location>
        <begin position="1"/>
        <end position="27"/>
    </location>
</feature>
<reference evidence="3 4" key="1">
    <citation type="submission" date="2020-10" db="EMBL/GenBank/DDBJ databases">
        <title>Blautia liquoris sp.nov., isolated from the mud in a fermentation cellar used for the production of Chinese strong-flavoured liquor.</title>
        <authorList>
            <person name="Lu L."/>
        </authorList>
    </citation>
    <scope>NUCLEOTIDE SEQUENCE [LARGE SCALE GENOMIC DNA]</scope>
    <source>
        <strain evidence="3 4">LZLJ-3</strain>
    </source>
</reference>
<dbReference type="InterPro" id="IPR058493">
    <property type="entry name" value="DUF8180"/>
</dbReference>